<feature type="domain" description="Acyl-CoA dehydrogenase/oxidase N-terminal" evidence="2">
    <location>
        <begin position="28"/>
        <end position="100"/>
    </location>
</feature>
<dbReference type="Pfam" id="PF02771">
    <property type="entry name" value="Acyl-CoA_dh_N"/>
    <property type="match status" value="1"/>
</dbReference>
<proteinExistence type="predicted"/>
<evidence type="ECO:0000259" key="3">
    <source>
        <dbReference type="Pfam" id="PF08028"/>
    </source>
</evidence>
<dbReference type="Pfam" id="PF08028">
    <property type="entry name" value="Acyl-CoA_dh_2"/>
    <property type="match status" value="1"/>
</dbReference>
<dbReference type="InterPro" id="IPR009100">
    <property type="entry name" value="AcylCoA_DH/oxidase_NM_dom_sf"/>
</dbReference>
<dbReference type="Gene3D" id="1.10.540.10">
    <property type="entry name" value="Acyl-CoA dehydrogenase/oxidase, N-terminal domain"/>
    <property type="match status" value="1"/>
</dbReference>
<dbReference type="SUPFAM" id="SSF47203">
    <property type="entry name" value="Acyl-CoA dehydrogenase C-terminal domain-like"/>
    <property type="match status" value="1"/>
</dbReference>
<protein>
    <submittedName>
        <fullName evidence="4">Unannotated protein</fullName>
    </submittedName>
</protein>
<dbReference type="SUPFAM" id="SSF56645">
    <property type="entry name" value="Acyl-CoA dehydrogenase NM domain-like"/>
    <property type="match status" value="1"/>
</dbReference>
<dbReference type="EMBL" id="CAEZWM010000288">
    <property type="protein sequence ID" value="CAB4674382.1"/>
    <property type="molecule type" value="Genomic_DNA"/>
</dbReference>
<feature type="domain" description="Acyl-CoA dehydrogenase C-terminal" evidence="3">
    <location>
        <begin position="246"/>
        <end position="377"/>
    </location>
</feature>
<dbReference type="InterPro" id="IPR046373">
    <property type="entry name" value="Acyl-CoA_Oxase/DH_mid-dom_sf"/>
</dbReference>
<name>A0A6J6MKB5_9ZZZZ</name>
<reference evidence="4" key="1">
    <citation type="submission" date="2020-05" db="EMBL/GenBank/DDBJ databases">
        <authorList>
            <person name="Chiriac C."/>
            <person name="Salcher M."/>
            <person name="Ghai R."/>
            <person name="Kavagutti S V."/>
        </authorList>
    </citation>
    <scope>NUCLEOTIDE SEQUENCE</scope>
</reference>
<dbReference type="GO" id="GO:0003995">
    <property type="term" value="F:acyl-CoA dehydrogenase activity"/>
    <property type="evidence" value="ECO:0007669"/>
    <property type="project" value="TreeGrafter"/>
</dbReference>
<dbReference type="Gene3D" id="2.40.110.10">
    <property type="entry name" value="Butyryl-CoA Dehydrogenase, subunit A, domain 2"/>
    <property type="match status" value="1"/>
</dbReference>
<dbReference type="InterPro" id="IPR013786">
    <property type="entry name" value="AcylCoA_DH/ox_N"/>
</dbReference>
<dbReference type="Gene3D" id="1.20.140.10">
    <property type="entry name" value="Butyryl-CoA Dehydrogenase, subunit A, domain 3"/>
    <property type="match status" value="1"/>
</dbReference>
<evidence type="ECO:0000313" key="4">
    <source>
        <dbReference type="EMBL" id="CAB4674382.1"/>
    </source>
</evidence>
<dbReference type="InterPro" id="IPR013107">
    <property type="entry name" value="Acyl-CoA_DH_C"/>
</dbReference>
<evidence type="ECO:0000259" key="2">
    <source>
        <dbReference type="Pfam" id="PF02771"/>
    </source>
</evidence>
<evidence type="ECO:0000256" key="1">
    <source>
        <dbReference type="ARBA" id="ARBA00023002"/>
    </source>
</evidence>
<keyword evidence="1" id="KW-0560">Oxidoreductase</keyword>
<dbReference type="InterPro" id="IPR036250">
    <property type="entry name" value="AcylCo_DH-like_C"/>
</dbReference>
<dbReference type="PANTHER" id="PTHR43884">
    <property type="entry name" value="ACYL-COA DEHYDROGENASE"/>
    <property type="match status" value="1"/>
</dbReference>
<organism evidence="4">
    <name type="scientific">freshwater metagenome</name>
    <dbReference type="NCBI Taxonomy" id="449393"/>
    <lineage>
        <taxon>unclassified sequences</taxon>
        <taxon>metagenomes</taxon>
        <taxon>ecological metagenomes</taxon>
    </lineage>
</organism>
<dbReference type="AlphaFoldDB" id="A0A6J6MKB5"/>
<gene>
    <name evidence="4" type="ORF">UFOPK2242_01651</name>
</gene>
<dbReference type="PIRSF" id="PIRSF016578">
    <property type="entry name" value="HsaA"/>
    <property type="match status" value="1"/>
</dbReference>
<sequence>MTTTSSADNRFSGQESGPLAQARGLRSFIEQEAGRTEAARTLTADLVKAFSESGLFGLMVPTVLGGSEADTRTSLEVFEELAYADGSIGWSLMANASTSCFASIYLDDEPTAALFPSGVAGIHGGMFGPVGKATRDENGFLVDGSYRFGSGTGHADWFAAGFIEQENGEDAALESGMPAMRIAFIPAEQITKRDGWNVLGLKGTGSFDYAVESVHVDEAFTFPLLEPVQHRGGATYQIGMFGLVAIGHAGFALGVGRRALDEVLEVAKTKQRLGGDPIAGQQMFLHEFAMHDAAMRSARAFTYEAFEQAEFTAIAEGAPTPVETQRMRQATTYGTRIAADACRFAYTWAGSDGLREPSIIGRCFRDISASTQHVYVDNNTLTAYTQTLMMFGEPSSF</sequence>
<dbReference type="InterPro" id="IPR037069">
    <property type="entry name" value="AcylCoA_DH/ox_N_sf"/>
</dbReference>
<dbReference type="GO" id="GO:0050660">
    <property type="term" value="F:flavin adenine dinucleotide binding"/>
    <property type="evidence" value="ECO:0007669"/>
    <property type="project" value="InterPro"/>
</dbReference>
<accession>A0A6J6MKB5</accession>
<dbReference type="PANTHER" id="PTHR43884:SF12">
    <property type="entry name" value="ISOVALERYL-COA DEHYDROGENASE, MITOCHONDRIAL-RELATED"/>
    <property type="match status" value="1"/>
</dbReference>